<name>A0A9P3GXQ9_9APHY</name>
<dbReference type="InterPro" id="IPR002893">
    <property type="entry name" value="Znf_MYND"/>
</dbReference>
<keyword evidence="7" id="KW-1185">Reference proteome</keyword>
<evidence type="ECO:0000313" key="6">
    <source>
        <dbReference type="EMBL" id="GJF00520.1"/>
    </source>
</evidence>
<dbReference type="GO" id="GO:0008270">
    <property type="term" value="F:zinc ion binding"/>
    <property type="evidence" value="ECO:0007669"/>
    <property type="project" value="UniProtKB-KW"/>
</dbReference>
<dbReference type="AlphaFoldDB" id="A0A9P3GXQ9"/>
<keyword evidence="2 4" id="KW-0863">Zinc-finger</keyword>
<evidence type="ECO:0000256" key="3">
    <source>
        <dbReference type="ARBA" id="ARBA00022833"/>
    </source>
</evidence>
<dbReference type="OrthoDB" id="432970at2759"/>
<organism evidence="6 7">
    <name type="scientific">Phanerochaete sordida</name>
    <dbReference type="NCBI Taxonomy" id="48140"/>
    <lineage>
        <taxon>Eukaryota</taxon>
        <taxon>Fungi</taxon>
        <taxon>Dikarya</taxon>
        <taxon>Basidiomycota</taxon>
        <taxon>Agaricomycotina</taxon>
        <taxon>Agaricomycetes</taxon>
        <taxon>Polyporales</taxon>
        <taxon>Phanerochaetaceae</taxon>
        <taxon>Phanerochaete</taxon>
    </lineage>
</organism>
<evidence type="ECO:0000256" key="4">
    <source>
        <dbReference type="PROSITE-ProRule" id="PRU00134"/>
    </source>
</evidence>
<dbReference type="Proteomes" id="UP000703269">
    <property type="component" value="Unassembled WGS sequence"/>
</dbReference>
<comment type="caution">
    <text evidence="6">The sequence shown here is derived from an EMBL/GenBank/DDBJ whole genome shotgun (WGS) entry which is preliminary data.</text>
</comment>
<dbReference type="SUPFAM" id="SSF144232">
    <property type="entry name" value="HIT/MYND zinc finger-like"/>
    <property type="match status" value="1"/>
</dbReference>
<dbReference type="PROSITE" id="PS50865">
    <property type="entry name" value="ZF_MYND_2"/>
    <property type="match status" value="1"/>
</dbReference>
<dbReference type="Gene3D" id="6.10.140.2220">
    <property type="match status" value="1"/>
</dbReference>
<evidence type="ECO:0000256" key="1">
    <source>
        <dbReference type="ARBA" id="ARBA00022723"/>
    </source>
</evidence>
<evidence type="ECO:0000259" key="5">
    <source>
        <dbReference type="PROSITE" id="PS50865"/>
    </source>
</evidence>
<protein>
    <submittedName>
        <fullName evidence="6">Zinc finger MYND domain-containing protein</fullName>
    </submittedName>
</protein>
<keyword evidence="3" id="KW-0862">Zinc</keyword>
<accession>A0A9P3GXQ9</accession>
<keyword evidence="1" id="KW-0479">Metal-binding</keyword>
<gene>
    <name evidence="6" type="ORF">PsYK624_168100</name>
</gene>
<dbReference type="Pfam" id="PF01753">
    <property type="entry name" value="zf-MYND"/>
    <property type="match status" value="1"/>
</dbReference>
<evidence type="ECO:0000256" key="2">
    <source>
        <dbReference type="ARBA" id="ARBA00022771"/>
    </source>
</evidence>
<proteinExistence type="predicted"/>
<reference evidence="6 7" key="1">
    <citation type="submission" date="2021-08" db="EMBL/GenBank/DDBJ databases">
        <title>Draft Genome Sequence of Phanerochaete sordida strain YK-624.</title>
        <authorList>
            <person name="Mori T."/>
            <person name="Dohra H."/>
            <person name="Suzuki T."/>
            <person name="Kawagishi H."/>
            <person name="Hirai H."/>
        </authorList>
    </citation>
    <scope>NUCLEOTIDE SEQUENCE [LARGE SCALE GENOMIC DNA]</scope>
    <source>
        <strain evidence="6 7">YK-624</strain>
    </source>
</reference>
<dbReference type="EMBL" id="BPQB01000161">
    <property type="protein sequence ID" value="GJF00520.1"/>
    <property type="molecule type" value="Genomic_DNA"/>
</dbReference>
<evidence type="ECO:0000313" key="7">
    <source>
        <dbReference type="Proteomes" id="UP000703269"/>
    </source>
</evidence>
<sequence>MAPPPKSSLTCDKINLLLSASRRDLAAVGSKTHRACQHCLKPASADVTLFRCTGCHGGKRYCSKECQRADWPKHKPACQAEQAIAPRYAAERAETLNAFAKRNFSFFTKLADEMLDTFQNPQNAKDYALIIRVELKKEAEGSDPRWVVVRAEVTEKKTLQPRVLEFMEGGTMPPGDSSSHTSRPPTCVAIRSMMPPVKDTSPWVFLRSFEYAPSKK</sequence>
<feature type="domain" description="MYND-type" evidence="5">
    <location>
        <begin position="36"/>
        <end position="78"/>
    </location>
</feature>